<dbReference type="GO" id="GO:0022857">
    <property type="term" value="F:transmembrane transporter activity"/>
    <property type="evidence" value="ECO:0007669"/>
    <property type="project" value="TreeGrafter"/>
</dbReference>
<dbReference type="PANTHER" id="PTHR43791">
    <property type="entry name" value="PERMEASE-RELATED"/>
    <property type="match status" value="1"/>
</dbReference>
<reference evidence="8" key="1">
    <citation type="submission" date="2021-07" db="EMBL/GenBank/DDBJ databases">
        <authorList>
            <person name="Durling M."/>
        </authorList>
    </citation>
    <scope>NUCLEOTIDE SEQUENCE</scope>
</reference>
<dbReference type="OrthoDB" id="2962993at2759"/>
<evidence type="ECO:0000256" key="2">
    <source>
        <dbReference type="ARBA" id="ARBA00022448"/>
    </source>
</evidence>
<protein>
    <submittedName>
        <fullName evidence="8">Uncharacterized protein</fullName>
    </submittedName>
</protein>
<evidence type="ECO:0000313" key="8">
    <source>
        <dbReference type="EMBL" id="CAG8978793.1"/>
    </source>
</evidence>
<dbReference type="PANTHER" id="PTHR43791:SF36">
    <property type="entry name" value="TRANSPORTER, PUTATIVE (AFU_ORTHOLOGUE AFUA_6G08340)-RELATED"/>
    <property type="match status" value="1"/>
</dbReference>
<feature type="transmembrane region" description="Helical" evidence="7">
    <location>
        <begin position="161"/>
        <end position="184"/>
    </location>
</feature>
<keyword evidence="2" id="KW-0813">Transport</keyword>
<dbReference type="InterPro" id="IPR036259">
    <property type="entry name" value="MFS_trans_sf"/>
</dbReference>
<dbReference type="Gene3D" id="1.20.1250.20">
    <property type="entry name" value="MFS general substrate transporter like domains"/>
    <property type="match status" value="1"/>
</dbReference>
<evidence type="ECO:0000256" key="1">
    <source>
        <dbReference type="ARBA" id="ARBA00004141"/>
    </source>
</evidence>
<comment type="subcellular location">
    <subcellularLocation>
        <location evidence="1">Membrane</location>
        <topology evidence="1">Multi-pass membrane protein</topology>
    </subcellularLocation>
</comment>
<keyword evidence="5 7" id="KW-0472">Membrane</keyword>
<evidence type="ECO:0000256" key="7">
    <source>
        <dbReference type="SAM" id="Phobius"/>
    </source>
</evidence>
<evidence type="ECO:0000256" key="5">
    <source>
        <dbReference type="ARBA" id="ARBA00023136"/>
    </source>
</evidence>
<dbReference type="SUPFAM" id="SSF103473">
    <property type="entry name" value="MFS general substrate transporter"/>
    <property type="match status" value="1"/>
</dbReference>
<keyword evidence="3 7" id="KW-0812">Transmembrane</keyword>
<evidence type="ECO:0000313" key="9">
    <source>
        <dbReference type="Proteomes" id="UP000701801"/>
    </source>
</evidence>
<organism evidence="8 9">
    <name type="scientific">Hymenoscyphus albidus</name>
    <dbReference type="NCBI Taxonomy" id="595503"/>
    <lineage>
        <taxon>Eukaryota</taxon>
        <taxon>Fungi</taxon>
        <taxon>Dikarya</taxon>
        <taxon>Ascomycota</taxon>
        <taxon>Pezizomycotina</taxon>
        <taxon>Leotiomycetes</taxon>
        <taxon>Helotiales</taxon>
        <taxon>Helotiaceae</taxon>
        <taxon>Hymenoscyphus</taxon>
    </lineage>
</organism>
<dbReference type="Proteomes" id="UP000701801">
    <property type="component" value="Unassembled WGS sequence"/>
</dbReference>
<feature type="transmembrane region" description="Helical" evidence="7">
    <location>
        <begin position="117"/>
        <end position="141"/>
    </location>
</feature>
<name>A0A9N9PXS9_9HELO</name>
<accession>A0A9N9PXS9</accession>
<dbReference type="AlphaFoldDB" id="A0A9N9PXS9"/>
<dbReference type="EMBL" id="CAJVRM010000280">
    <property type="protein sequence ID" value="CAG8978793.1"/>
    <property type="molecule type" value="Genomic_DNA"/>
</dbReference>
<feature type="transmembrane region" description="Helical" evidence="7">
    <location>
        <begin position="29"/>
        <end position="50"/>
    </location>
</feature>
<evidence type="ECO:0000256" key="6">
    <source>
        <dbReference type="SAM" id="MobiDB-lite"/>
    </source>
</evidence>
<dbReference type="GO" id="GO:0016020">
    <property type="term" value="C:membrane"/>
    <property type="evidence" value="ECO:0007669"/>
    <property type="project" value="UniProtKB-SubCell"/>
</dbReference>
<gene>
    <name evidence="8" type="ORF">HYALB_00011058</name>
</gene>
<comment type="caution">
    <text evidence="8">The sequence shown here is derived from an EMBL/GenBank/DDBJ whole genome shotgun (WGS) entry which is preliminary data.</text>
</comment>
<keyword evidence="9" id="KW-1185">Reference proteome</keyword>
<evidence type="ECO:0000256" key="4">
    <source>
        <dbReference type="ARBA" id="ARBA00022989"/>
    </source>
</evidence>
<sequence length="275" mass="31137">MAISNPPSSPSTQKEKTNPLPRHPHKPRFLFIIKGALTIIFGLIGLRFCVDFPERWSSRLFREDEMRFLQLRVKYQDGPVAPDDEFKGGCLWEAMRDWKTYCVCPILMFKGVFGFRFAFGSLLICWGSCIASLLAFGGTIPTNSVNYTLATMVKSLGYTSIKAQALTAPPYVFAFFCVIEIAMYSDKFLANEAPTYRTGFILILVFVMIGGVGVTILNWLCLRAATLEKDRLLPEDLEGEYTEQQLSEMGTFCKFLLVLLLSHGVSWKDLEDCRR</sequence>
<evidence type="ECO:0000256" key="3">
    <source>
        <dbReference type="ARBA" id="ARBA00022692"/>
    </source>
</evidence>
<keyword evidence="4 7" id="KW-1133">Transmembrane helix</keyword>
<proteinExistence type="predicted"/>
<feature type="transmembrane region" description="Helical" evidence="7">
    <location>
        <begin position="196"/>
        <end position="220"/>
    </location>
</feature>
<feature type="region of interest" description="Disordered" evidence="6">
    <location>
        <begin position="1"/>
        <end position="23"/>
    </location>
</feature>